<feature type="non-terminal residue" evidence="1">
    <location>
        <position position="322"/>
    </location>
</feature>
<dbReference type="EMBL" id="UINC01121027">
    <property type="protein sequence ID" value="SVC95891.1"/>
    <property type="molecule type" value="Genomic_DNA"/>
</dbReference>
<protein>
    <recommendedName>
        <fullName evidence="2">DUF1800 domain-containing protein</fullName>
    </recommendedName>
</protein>
<dbReference type="AlphaFoldDB" id="A0A382RH00"/>
<feature type="non-terminal residue" evidence="1">
    <location>
        <position position="1"/>
    </location>
</feature>
<organism evidence="1">
    <name type="scientific">marine metagenome</name>
    <dbReference type="NCBI Taxonomy" id="408172"/>
    <lineage>
        <taxon>unclassified sequences</taxon>
        <taxon>metagenomes</taxon>
        <taxon>ecological metagenomes</taxon>
    </lineage>
</organism>
<name>A0A382RH00_9ZZZZ</name>
<sequence>NQGGRMVSIQSDLQLKGHLFRRAGFGTTFHQIEGLGATSYEQIVDSLLEGNVDDGIDKDLLYRHCPDFSGGLGLGGAQSYWMYRMIASKSPLVEKMALFWHGVFATAYSKLTQGKIMNNQIEMFRHLAFGNMHDLLMGISTDPAMMVWLDNDDNHKGAINENYGRELLELFSMGVGNYSELDIKECARAFTGWTIRNKDYVRLKAQNDSLWPYGRTSFEFKFISEDHDYGEKTFLGETGNFNGEDIIRIICKQEATGRFIARHLYSYFVSDEPPVTKWPYEEPIDSKAIESLAKVYLDSGHNIKEVLRYLFNSDFFKSENVR</sequence>
<accession>A0A382RH00</accession>
<reference evidence="1" key="1">
    <citation type="submission" date="2018-05" db="EMBL/GenBank/DDBJ databases">
        <authorList>
            <person name="Lanie J.A."/>
            <person name="Ng W.-L."/>
            <person name="Kazmierczak K.M."/>
            <person name="Andrzejewski T.M."/>
            <person name="Davidsen T.M."/>
            <person name="Wayne K.J."/>
            <person name="Tettelin H."/>
            <person name="Glass J.I."/>
            <person name="Rusch D."/>
            <person name="Podicherti R."/>
            <person name="Tsui H.-C.T."/>
            <person name="Winkler M.E."/>
        </authorList>
    </citation>
    <scope>NUCLEOTIDE SEQUENCE</scope>
</reference>
<dbReference type="Pfam" id="PF08811">
    <property type="entry name" value="DUF1800"/>
    <property type="match status" value="1"/>
</dbReference>
<evidence type="ECO:0008006" key="2">
    <source>
        <dbReference type="Google" id="ProtNLM"/>
    </source>
</evidence>
<dbReference type="InterPro" id="IPR014917">
    <property type="entry name" value="DUF1800"/>
</dbReference>
<evidence type="ECO:0000313" key="1">
    <source>
        <dbReference type="EMBL" id="SVC95891.1"/>
    </source>
</evidence>
<gene>
    <name evidence="1" type="ORF">METZ01_LOCUS348745</name>
</gene>
<proteinExistence type="predicted"/>